<dbReference type="RefSeq" id="WP_161100327.1">
    <property type="nucleotide sequence ID" value="NZ_WWCW01000260.1"/>
</dbReference>
<dbReference type="GO" id="GO:0015562">
    <property type="term" value="F:efflux transmembrane transporter activity"/>
    <property type="evidence" value="ECO:0007669"/>
    <property type="project" value="InterPro"/>
</dbReference>
<dbReference type="Pfam" id="PF02321">
    <property type="entry name" value="OEP"/>
    <property type="match status" value="1"/>
</dbReference>
<comment type="caution">
    <text evidence="3">The sequence shown here is derived from an EMBL/GenBank/DDBJ whole genome shotgun (WGS) entry which is preliminary data.</text>
</comment>
<dbReference type="AlphaFoldDB" id="A0A845GE85"/>
<dbReference type="Gene3D" id="1.20.1600.10">
    <property type="entry name" value="Outer membrane efflux proteins (OEP)"/>
    <property type="match status" value="1"/>
</dbReference>
<evidence type="ECO:0000313" key="3">
    <source>
        <dbReference type="EMBL" id="MYM91752.1"/>
    </source>
</evidence>
<dbReference type="InterPro" id="IPR003423">
    <property type="entry name" value="OMP_efflux"/>
</dbReference>
<dbReference type="Proteomes" id="UP000470302">
    <property type="component" value="Unassembled WGS sequence"/>
</dbReference>
<organism evidence="3 4">
    <name type="scientific">Duganella vulcania</name>
    <dbReference type="NCBI Taxonomy" id="2692166"/>
    <lineage>
        <taxon>Bacteria</taxon>
        <taxon>Pseudomonadati</taxon>
        <taxon>Pseudomonadota</taxon>
        <taxon>Betaproteobacteria</taxon>
        <taxon>Burkholderiales</taxon>
        <taxon>Oxalobacteraceae</taxon>
        <taxon>Telluria group</taxon>
        <taxon>Duganella</taxon>
    </lineage>
</organism>
<feature type="coiled-coil region" evidence="2">
    <location>
        <begin position="196"/>
        <end position="223"/>
    </location>
</feature>
<gene>
    <name evidence="3" type="ORF">GTP91_31820</name>
</gene>
<evidence type="ECO:0000256" key="2">
    <source>
        <dbReference type="SAM" id="Coils"/>
    </source>
</evidence>
<keyword evidence="2" id="KW-0175">Coiled coil</keyword>
<name>A0A845GE85_9BURK</name>
<dbReference type="SUPFAM" id="SSF56954">
    <property type="entry name" value="Outer membrane efflux proteins (OEP)"/>
    <property type="match status" value="1"/>
</dbReference>
<dbReference type="PANTHER" id="PTHR30203">
    <property type="entry name" value="OUTER MEMBRANE CATION EFFLUX PROTEIN"/>
    <property type="match status" value="1"/>
</dbReference>
<reference evidence="3 4" key="1">
    <citation type="submission" date="2020-01" db="EMBL/GenBank/DDBJ databases">
        <title>Novel species isolated from a subtropical stream in China.</title>
        <authorList>
            <person name="Lu H."/>
        </authorList>
    </citation>
    <scope>NUCLEOTIDE SEQUENCE [LARGE SCALE GENOMIC DNA]</scope>
    <source>
        <strain evidence="3 4">FT82W</strain>
    </source>
</reference>
<dbReference type="EMBL" id="WWCW01000260">
    <property type="protein sequence ID" value="MYM91752.1"/>
    <property type="molecule type" value="Genomic_DNA"/>
</dbReference>
<evidence type="ECO:0000313" key="4">
    <source>
        <dbReference type="Proteomes" id="UP000470302"/>
    </source>
</evidence>
<protein>
    <submittedName>
        <fullName evidence="3">TolC family protein</fullName>
    </submittedName>
</protein>
<comment type="similarity">
    <text evidence="1">Belongs to the outer membrane factor (OMF) (TC 1.B.17) family.</text>
</comment>
<dbReference type="InterPro" id="IPR010131">
    <property type="entry name" value="MdtP/NodT-like"/>
</dbReference>
<accession>A0A845GE85</accession>
<evidence type="ECO:0000256" key="1">
    <source>
        <dbReference type="ARBA" id="ARBA00007613"/>
    </source>
</evidence>
<proteinExistence type="inferred from homology"/>
<dbReference type="PANTHER" id="PTHR30203:SF29">
    <property type="entry name" value="PROTEIN CYAE"/>
    <property type="match status" value="1"/>
</dbReference>
<sequence>MDQQATLSPAAGRNRWAAVAAALVLSGCAVTSAPLTVGERQATLGADRAAMLGGQEALSGPLSLQEAMARALKYNLDYRVKMMEEALAQRQLDLSHLDMLPKLAAGAGFTARSRDLASSSQNVATGTQSLVPSISTEKQQHTGDLSLSWNVLDFGVSYYSAQQQSDRVLILQQRQRKVAQQLMQQVREVWWQAVGAQRLQDRIDALLKETEAALADARQVEQQKLRSPLEALNYRRQLLDVVRQMGIARNNLAQAKPRLAALMNLPAGQDFQVAVPANMPVPALGLDLERMEDMALLNRPELAEARYMERIGALETRKAMARLMPGLEFSVGQHYDSNKFLVNHSWSDAGLRVSWNLLNLFNAGTIKGSAQAQLDLAKAQRLALNMAVLTQVHVAYLDLQGRSRQFALEQELSDVEQRIFEQNRNASASGAQGRLPAILADANAVFSSLRLYQSYGDLQNAYGSLGASLGIDPLPDSAASHELPALTAAFAGAETQWQAKVSAARAAQ</sequence>